<feature type="domain" description="Ubiquitin-like" evidence="2">
    <location>
        <begin position="1"/>
        <end position="55"/>
    </location>
</feature>
<organism evidence="4 5">
    <name type="scientific">Linderina pennispora</name>
    <dbReference type="NCBI Taxonomy" id="61395"/>
    <lineage>
        <taxon>Eukaryota</taxon>
        <taxon>Fungi</taxon>
        <taxon>Fungi incertae sedis</taxon>
        <taxon>Zoopagomycota</taxon>
        <taxon>Kickxellomycotina</taxon>
        <taxon>Kickxellomycetes</taxon>
        <taxon>Kickxellales</taxon>
        <taxon>Kickxellaceae</taxon>
        <taxon>Linderina</taxon>
    </lineage>
</organism>
<protein>
    <submittedName>
        <fullName evidence="4">WLM-domain-containing protein</fullName>
    </submittedName>
</protein>
<dbReference type="Proteomes" id="UP000193922">
    <property type="component" value="Unassembled WGS sequence"/>
</dbReference>
<name>A0A1Y1WGG2_9FUNG</name>
<dbReference type="AlphaFoldDB" id="A0A1Y1WGG2"/>
<feature type="domain" description="WLM" evidence="3">
    <location>
        <begin position="110"/>
        <end position="306"/>
    </location>
</feature>
<dbReference type="RefSeq" id="XP_040745980.1">
    <property type="nucleotide sequence ID" value="XM_040892092.1"/>
</dbReference>
<comment type="caution">
    <text evidence="4">The sequence shown here is derived from an EMBL/GenBank/DDBJ whole genome shotgun (WGS) entry which is preliminary data.</text>
</comment>
<evidence type="ECO:0000259" key="3">
    <source>
        <dbReference type="PROSITE" id="PS51397"/>
    </source>
</evidence>
<dbReference type="InterPro" id="IPR013536">
    <property type="entry name" value="WLM_dom"/>
</dbReference>
<dbReference type="PROSITE" id="PS50053">
    <property type="entry name" value="UBIQUITIN_2"/>
    <property type="match status" value="1"/>
</dbReference>
<dbReference type="EMBL" id="MCFD01000002">
    <property type="protein sequence ID" value="ORX72640.1"/>
    <property type="molecule type" value="Genomic_DNA"/>
</dbReference>
<evidence type="ECO:0000259" key="2">
    <source>
        <dbReference type="PROSITE" id="PS50053"/>
    </source>
</evidence>
<dbReference type="InterPro" id="IPR029071">
    <property type="entry name" value="Ubiquitin-like_domsf"/>
</dbReference>
<sequence length="307" mass="34900">MHLTCLHAGRAVEFSVDEHTTVGELRDKIAHEFGVEPAKQKLLLRGALADDSVAVCKAVPAGSRVILMGTATRELSQFNDTVARREQGRRNNAKFMATASSVYRTPRIGTLDGSDQYTFHSFETLPELPKRDQAMAVLRRLANDEGVKQIMQKRKYNVGVLRELHPFERTILGYNRNRGEVIALRLRTDDLEGFRDYLNIRQVLMHELAHMIWDEHDERFHSLNREHCREVVELDWTKRGNRIAGAGAEYYDPKIEMEVDGGSLKPQGFVLGGKAPELPPAQDSGDGDPASSRRELMYRAYEKRNKK</sequence>
<feature type="region of interest" description="Disordered" evidence="1">
    <location>
        <begin position="266"/>
        <end position="294"/>
    </location>
</feature>
<dbReference type="STRING" id="61395.A0A1Y1WGG2"/>
<reference evidence="4 5" key="1">
    <citation type="submission" date="2016-07" db="EMBL/GenBank/DDBJ databases">
        <title>Pervasive Adenine N6-methylation of Active Genes in Fungi.</title>
        <authorList>
            <consortium name="DOE Joint Genome Institute"/>
            <person name="Mondo S.J."/>
            <person name="Dannebaum R.O."/>
            <person name="Kuo R.C."/>
            <person name="Labutti K."/>
            <person name="Haridas S."/>
            <person name="Kuo A."/>
            <person name="Salamov A."/>
            <person name="Ahrendt S.R."/>
            <person name="Lipzen A."/>
            <person name="Sullivan W."/>
            <person name="Andreopoulos W.B."/>
            <person name="Clum A."/>
            <person name="Lindquist E."/>
            <person name="Daum C."/>
            <person name="Ramamoorthy G.K."/>
            <person name="Gryganskyi A."/>
            <person name="Culley D."/>
            <person name="Magnuson J.K."/>
            <person name="James T.Y."/>
            <person name="O'Malley M.A."/>
            <person name="Stajich J.E."/>
            <person name="Spatafora J.W."/>
            <person name="Visel A."/>
            <person name="Grigoriev I.V."/>
        </authorList>
    </citation>
    <scope>NUCLEOTIDE SEQUENCE [LARGE SCALE GENOMIC DNA]</scope>
    <source>
        <strain evidence="4 5">ATCC 12442</strain>
    </source>
</reference>
<dbReference type="CDD" id="cd17039">
    <property type="entry name" value="Ubl_ubiquitin_like"/>
    <property type="match status" value="1"/>
</dbReference>
<dbReference type="PANTHER" id="PTHR47795">
    <property type="entry name" value="UBIQUITIN AND WLM DOMAIN-CONTAINING METALLOPROTEASE SPCC1442.07C"/>
    <property type="match status" value="1"/>
</dbReference>
<evidence type="ECO:0000256" key="1">
    <source>
        <dbReference type="SAM" id="MobiDB-lite"/>
    </source>
</evidence>
<evidence type="ECO:0000313" key="4">
    <source>
        <dbReference type="EMBL" id="ORX72640.1"/>
    </source>
</evidence>
<dbReference type="InterPro" id="IPR000626">
    <property type="entry name" value="Ubiquitin-like_dom"/>
</dbReference>
<dbReference type="PANTHER" id="PTHR47795:SF1">
    <property type="entry name" value="DNA-DEPENDENT METALLOPROTEASE WSS1 HOMOLOG 2"/>
    <property type="match status" value="1"/>
</dbReference>
<evidence type="ECO:0000313" key="5">
    <source>
        <dbReference type="Proteomes" id="UP000193922"/>
    </source>
</evidence>
<dbReference type="Pfam" id="PF08325">
    <property type="entry name" value="WLM"/>
    <property type="match status" value="1"/>
</dbReference>
<dbReference type="OrthoDB" id="49605at2759"/>
<proteinExistence type="predicted"/>
<dbReference type="SMART" id="SM00213">
    <property type="entry name" value="UBQ"/>
    <property type="match status" value="1"/>
</dbReference>
<keyword evidence="5" id="KW-1185">Reference proteome</keyword>
<dbReference type="GO" id="GO:0070628">
    <property type="term" value="F:proteasome binding"/>
    <property type="evidence" value="ECO:0007669"/>
    <property type="project" value="TreeGrafter"/>
</dbReference>
<dbReference type="PROSITE" id="PS51397">
    <property type="entry name" value="WLM"/>
    <property type="match status" value="1"/>
</dbReference>
<gene>
    <name evidence="4" type="ORF">DL89DRAFT_80617</name>
</gene>
<dbReference type="Pfam" id="PF00240">
    <property type="entry name" value="ubiquitin"/>
    <property type="match status" value="1"/>
</dbReference>
<dbReference type="Gene3D" id="3.10.20.90">
    <property type="entry name" value="Phosphatidylinositol 3-kinase Catalytic Subunit, Chain A, domain 1"/>
    <property type="match status" value="1"/>
</dbReference>
<dbReference type="SUPFAM" id="SSF54236">
    <property type="entry name" value="Ubiquitin-like"/>
    <property type="match status" value="1"/>
</dbReference>
<dbReference type="GeneID" id="63808740"/>
<accession>A0A1Y1WGG2</accession>